<keyword evidence="6" id="KW-0539">Nucleus</keyword>
<keyword evidence="4" id="KW-0963">Cytoplasm</keyword>
<evidence type="ECO:0000256" key="5">
    <source>
        <dbReference type="ARBA" id="ARBA00022786"/>
    </source>
</evidence>
<dbReference type="CDD" id="cd14367">
    <property type="entry name" value="CUE_CUED2"/>
    <property type="match status" value="1"/>
</dbReference>
<evidence type="ECO:0000256" key="3">
    <source>
        <dbReference type="ARBA" id="ARBA00006106"/>
    </source>
</evidence>
<dbReference type="EMBL" id="OC989031">
    <property type="protein sequence ID" value="CAG4645686.1"/>
    <property type="molecule type" value="Genomic_DNA"/>
</dbReference>
<comment type="similarity">
    <text evidence="3">Belongs to the CUEDC2 family.</text>
</comment>
<evidence type="ECO:0000256" key="1">
    <source>
        <dbReference type="ARBA" id="ARBA00004123"/>
    </source>
</evidence>
<evidence type="ECO:0000313" key="7">
    <source>
        <dbReference type="EMBL" id="CAG4645686.1"/>
    </source>
</evidence>
<dbReference type="PANTHER" id="PTHR12493:SF0">
    <property type="entry name" value="CUE DOMAIN-CONTAINING PROTEIN 2"/>
    <property type="match status" value="1"/>
</dbReference>
<dbReference type="GO" id="GO:0005634">
    <property type="term" value="C:nucleus"/>
    <property type="evidence" value="ECO:0007669"/>
    <property type="project" value="UniProtKB-SubCell"/>
</dbReference>
<evidence type="ECO:0000256" key="4">
    <source>
        <dbReference type="ARBA" id="ARBA00022490"/>
    </source>
</evidence>
<dbReference type="InterPro" id="IPR039805">
    <property type="entry name" value="CUE_CUED2"/>
</dbReference>
<proteinExistence type="inferred from homology"/>
<name>A0A9N6WSY8_9CRUS</name>
<sequence length="306" mass="35010">MEPSKNADVKKSLECFLLQNILDADLSVIDDIVLNYIVSILEELGGDASFEEVFDVDAFSEMLSAYFPQFADIPQETVCQWMFDLVAQRNTTESYVKPHQITDIIFIPPQPLVCKSNQQSENVDSVDSKIIRRSPRVSECSELSSDGADTYSYSSSFGCENERDVDVQMLLEMFPSICHLEVSHCLCVANGCVDQAAQLILHRLESGDCITQNNVFSHKTKSPRDDSTLKKKIVERYSFVDQEDDQKEHRPPPVKMEPKKLVRYLDNKVVTVKGERFTEIKDEKDDKEDVKKTYVSLKPARQYRFH</sequence>
<protein>
    <submittedName>
        <fullName evidence="7">EOG090X0A55</fullName>
    </submittedName>
</protein>
<dbReference type="AlphaFoldDB" id="A0A9N6WSY8"/>
<dbReference type="GO" id="GO:0005737">
    <property type="term" value="C:cytoplasm"/>
    <property type="evidence" value="ECO:0007669"/>
    <property type="project" value="UniProtKB-SubCell"/>
</dbReference>
<evidence type="ECO:0000256" key="2">
    <source>
        <dbReference type="ARBA" id="ARBA00004496"/>
    </source>
</evidence>
<organism evidence="7">
    <name type="scientific">Lynceus sp. MCZ IZ 141354</name>
    <dbReference type="NCBI Taxonomy" id="1930659"/>
    <lineage>
        <taxon>Eukaryota</taxon>
        <taxon>Metazoa</taxon>
        <taxon>Ecdysozoa</taxon>
        <taxon>Arthropoda</taxon>
        <taxon>Crustacea</taxon>
        <taxon>Branchiopoda</taxon>
        <taxon>Diplostraca</taxon>
        <taxon>Laevicaudata</taxon>
        <taxon>Lynceidae</taxon>
        <taxon>Lynceus</taxon>
    </lineage>
</organism>
<evidence type="ECO:0000256" key="6">
    <source>
        <dbReference type="ARBA" id="ARBA00023242"/>
    </source>
</evidence>
<keyword evidence="5" id="KW-0833">Ubl conjugation pathway</keyword>
<reference evidence="7" key="1">
    <citation type="submission" date="2021-04" db="EMBL/GenBank/DDBJ databases">
        <authorList>
            <person name="Cornetti L."/>
        </authorList>
    </citation>
    <scope>NUCLEOTIDE SEQUENCE</scope>
</reference>
<comment type="subcellular location">
    <subcellularLocation>
        <location evidence="2">Cytoplasm</location>
    </subcellularLocation>
    <subcellularLocation>
        <location evidence="1">Nucleus</location>
    </subcellularLocation>
</comment>
<dbReference type="PANTHER" id="PTHR12493">
    <property type="entry name" value="CUE DOMAIN CONTAINING 2"/>
    <property type="match status" value="1"/>
</dbReference>
<accession>A0A9N6WSY8</accession>
<gene>
    <name evidence="7" type="primary">EOG090X0A55</name>
</gene>